<dbReference type="AlphaFoldDB" id="A0AAV8QFK6"/>
<comment type="caution">
    <text evidence="2">The sequence shown here is derived from an EMBL/GenBank/DDBJ whole genome shotgun (WGS) entry which is preliminary data.</text>
</comment>
<dbReference type="EMBL" id="JAQQAF010000007">
    <property type="protein sequence ID" value="KAJ8470330.1"/>
    <property type="molecule type" value="Genomic_DNA"/>
</dbReference>
<dbReference type="PANTHER" id="PTHR36786">
    <property type="entry name" value="2-ISOPROPYLMALATE SYNTHASE"/>
    <property type="match status" value="1"/>
</dbReference>
<sequence length="790" mass="90127">MFLRPVYELLLRLSPYESTCRRDGRRFGDSAGSKFVSNRSSSETRREFADLTYLSNLFFRELEEKFERLFSEVGLPVPSTFTDSYQEGLVLLLRCCMVMLHFLEFDLSLVVEKCKILLSILRRLCVPNLPFALCSCKLHPEADNIISGVISLAPHQCPNDLIGINGPNEGARRPMLSFFRRILEVFIDEFLKNCQMRKHFTMTDNVTVTEQKFFVSHGRHGDIYAIQEIISSHFLLSINDEWTFNRFINSLSWANEDENDVSELCLSTMLTLLGFRNMFFIPCILEAHLILWASKCISIQRPKDDRGLNEELMNSHILAFELSVNVFVGHISRIGLVSNINGEHVQPCYHDKKLSFDSCIQPMTYYKLQHQMDSLFEFCCLNSQDFLSETKADIANKSFAFIKENSHILDDIFRGEACLILQYIVINILSEENVEDTKHETESKISQEMYCFAAVLKLMSSSLLQIIWNLRQKGCVGGSEASGNKVACREYNFIMGIISCFGKYELNQLVKRILLDVIESNSAKQGNLDVLMPLVVISKGTNHQSSQEKQIKASTCRSSVVASNLHHIQMLYLRKNHTTEIHEDQSTKCLTSIEDARRCTSYTSGANTCNGETFIQSLLGNQKDPSEWADLVDFIEGTHGKDYSGWLRHRKRFRVWQQEKRIVMKGHKKEVAARRLWSRRANSFAFVDELCVTLRSVILHCRDHGLDNVAMDRVARLEVFGKPAIVNRSSRRCNASNTPEATIDMDSGASPGLIHRLLIHDAASECVLGATSCYWDCKASVVDEWVLEAT</sequence>
<name>A0AAV8QFK6_ENSVE</name>
<feature type="domain" description="DUF7812" evidence="1">
    <location>
        <begin position="91"/>
        <end position="524"/>
    </location>
</feature>
<reference evidence="2 3" key="1">
    <citation type="submission" date="2022-12" db="EMBL/GenBank/DDBJ databases">
        <title>Chromosome-scale assembly of the Ensete ventricosum genome.</title>
        <authorList>
            <person name="Dussert Y."/>
            <person name="Stocks J."/>
            <person name="Wendawek A."/>
            <person name="Woldeyes F."/>
            <person name="Nichols R.A."/>
            <person name="Borrell J.S."/>
        </authorList>
    </citation>
    <scope>NUCLEOTIDE SEQUENCE [LARGE SCALE GENOMIC DNA]</scope>
    <source>
        <strain evidence="3">cv. Maze</strain>
        <tissue evidence="2">Seeds</tissue>
    </source>
</reference>
<evidence type="ECO:0000313" key="3">
    <source>
        <dbReference type="Proteomes" id="UP001222027"/>
    </source>
</evidence>
<dbReference type="PANTHER" id="PTHR36786:SF1">
    <property type="entry name" value="2-ISOPROPYLMALATE SYNTHASE"/>
    <property type="match status" value="1"/>
</dbReference>
<gene>
    <name evidence="2" type="ORF">OPV22_024673</name>
</gene>
<dbReference type="Pfam" id="PF25104">
    <property type="entry name" value="DUF7812"/>
    <property type="match status" value="1"/>
</dbReference>
<keyword evidence="3" id="KW-1185">Reference proteome</keyword>
<evidence type="ECO:0000259" key="1">
    <source>
        <dbReference type="Pfam" id="PF25104"/>
    </source>
</evidence>
<organism evidence="2 3">
    <name type="scientific">Ensete ventricosum</name>
    <name type="common">Abyssinian banana</name>
    <name type="synonym">Musa ensete</name>
    <dbReference type="NCBI Taxonomy" id="4639"/>
    <lineage>
        <taxon>Eukaryota</taxon>
        <taxon>Viridiplantae</taxon>
        <taxon>Streptophyta</taxon>
        <taxon>Embryophyta</taxon>
        <taxon>Tracheophyta</taxon>
        <taxon>Spermatophyta</taxon>
        <taxon>Magnoliopsida</taxon>
        <taxon>Liliopsida</taxon>
        <taxon>Zingiberales</taxon>
        <taxon>Musaceae</taxon>
        <taxon>Ensete</taxon>
    </lineage>
</organism>
<accession>A0AAV8QFK6</accession>
<evidence type="ECO:0000313" key="2">
    <source>
        <dbReference type="EMBL" id="KAJ8470330.1"/>
    </source>
</evidence>
<proteinExistence type="predicted"/>
<protein>
    <recommendedName>
        <fullName evidence="1">DUF7812 domain-containing protein</fullName>
    </recommendedName>
</protein>
<dbReference type="Proteomes" id="UP001222027">
    <property type="component" value="Unassembled WGS sequence"/>
</dbReference>
<dbReference type="InterPro" id="IPR056714">
    <property type="entry name" value="DUF7812"/>
</dbReference>